<evidence type="ECO:0000313" key="4">
    <source>
        <dbReference type="EMBL" id="MBA8813107.1"/>
    </source>
</evidence>
<keyword evidence="4" id="KW-0378">Hydrolase</keyword>
<dbReference type="InterPro" id="IPR011059">
    <property type="entry name" value="Metal-dep_hydrolase_composite"/>
</dbReference>
<dbReference type="OrthoDB" id="3189065at2"/>
<dbReference type="RefSeq" id="WP_146855052.1">
    <property type="nucleotide sequence ID" value="NZ_BAAAHR010000002.1"/>
</dbReference>
<dbReference type="Gene3D" id="2.30.40.10">
    <property type="entry name" value="Urease, subunit C, domain 1"/>
    <property type="match status" value="1"/>
</dbReference>
<evidence type="ECO:0000313" key="6">
    <source>
        <dbReference type="Proteomes" id="UP000522688"/>
    </source>
</evidence>
<feature type="domain" description="Amidohydrolase-related" evidence="2">
    <location>
        <begin position="59"/>
        <end position="370"/>
    </location>
</feature>
<reference evidence="4 6" key="2">
    <citation type="submission" date="2020-07" db="EMBL/GenBank/DDBJ databases">
        <title>Sequencing the genomes of 1000 actinobacteria strains.</title>
        <authorList>
            <person name="Klenk H.-P."/>
        </authorList>
    </citation>
    <scope>NUCLEOTIDE SEQUENCE [LARGE SCALE GENOMIC DNA]</scope>
    <source>
        <strain evidence="4 6">DSM 10309</strain>
    </source>
</reference>
<evidence type="ECO:0000259" key="2">
    <source>
        <dbReference type="Pfam" id="PF01979"/>
    </source>
</evidence>
<dbReference type="SUPFAM" id="SSF51338">
    <property type="entry name" value="Composite domain of metallo-dependent hydrolases"/>
    <property type="match status" value="1"/>
</dbReference>
<dbReference type="AlphaFoldDB" id="A0A7W3JHR6"/>
<dbReference type="InterPro" id="IPR051781">
    <property type="entry name" value="Metallo-dep_Hydrolase"/>
</dbReference>
<dbReference type="GO" id="GO:0016810">
    <property type="term" value="F:hydrolase activity, acting on carbon-nitrogen (but not peptide) bonds"/>
    <property type="evidence" value="ECO:0007669"/>
    <property type="project" value="InterPro"/>
</dbReference>
<proteinExistence type="predicted"/>
<evidence type="ECO:0000313" key="5">
    <source>
        <dbReference type="Proteomes" id="UP000321154"/>
    </source>
</evidence>
<protein>
    <submittedName>
        <fullName evidence="3 4">Hydrolase</fullName>
    </submittedName>
</protein>
<dbReference type="PANTHER" id="PTHR43135">
    <property type="entry name" value="ALPHA-D-RIBOSE 1-METHYLPHOSPHONATE 5-TRIPHOSPHATE DIPHOSPHATASE"/>
    <property type="match status" value="1"/>
</dbReference>
<sequence>MHRLSSPTTLVGVDVWDGHDHLGPHEVTWGPHGSGSAPDAVVTELGAVGPSAAFAGLSLIPGLIDTHVHLIGNAGGAASGFLTWPLVTPPTEQVLHGLAHARRALAGGVTTLRDLSADEVQFSLARAVEAGLVEAPRLLAHGMVSMTGGHGDMFVPPGVDPRLRKPTADGVDACRALVRAHARAGATGIKIATSGGLLSDGDKPSWRNHTTAEIDAIVDEAHALGLLVAAHAHTDEGIRIALRAGVDSLEHATQLDGVLAGEVVEAGLPVAPTLLINDAIADGSVPVTAEQQEAARALVVDRDAGFRAAADAGVDFVLGTDANGFHVRFGDQMAELRRMGEVLGWSAARVLEAGTSRAAVAIGRGARAGSESAKPGSGSGSGSGSTVVSASGGPVLGRIAVGAAADFVLLRGRPWLDVDALDPANIVAVVARGRVVAGSLPTA</sequence>
<gene>
    <name evidence="4" type="ORF">FB463_001356</name>
    <name evidence="3" type="ORF">FFA01_17200</name>
</gene>
<name>A0A7W3JHR6_9MICO</name>
<dbReference type="PANTHER" id="PTHR43135:SF3">
    <property type="entry name" value="ALPHA-D-RIBOSE 1-METHYLPHOSPHONATE 5-TRIPHOSPHATE DIPHOSPHATASE"/>
    <property type="match status" value="1"/>
</dbReference>
<dbReference type="InterPro" id="IPR006680">
    <property type="entry name" value="Amidohydro-rel"/>
</dbReference>
<accession>A0A7W3JHR6</accession>
<dbReference type="SUPFAM" id="SSF51556">
    <property type="entry name" value="Metallo-dependent hydrolases"/>
    <property type="match status" value="1"/>
</dbReference>
<dbReference type="InterPro" id="IPR032466">
    <property type="entry name" value="Metal_Hydrolase"/>
</dbReference>
<dbReference type="Proteomes" id="UP000522688">
    <property type="component" value="Unassembled WGS sequence"/>
</dbReference>
<keyword evidence="5" id="KW-1185">Reference proteome</keyword>
<reference evidence="3 5" key="1">
    <citation type="submission" date="2019-07" db="EMBL/GenBank/DDBJ databases">
        <title>Whole genome shotgun sequence of Frigoribacterium faeni NBRC 103066.</title>
        <authorList>
            <person name="Hosoyama A."/>
            <person name="Uohara A."/>
            <person name="Ohji S."/>
            <person name="Ichikawa N."/>
        </authorList>
    </citation>
    <scope>NUCLEOTIDE SEQUENCE [LARGE SCALE GENOMIC DNA]</scope>
    <source>
        <strain evidence="3 5">NBRC 103066</strain>
    </source>
</reference>
<feature type="region of interest" description="Disordered" evidence="1">
    <location>
        <begin position="368"/>
        <end position="387"/>
    </location>
</feature>
<organism evidence="4 6">
    <name type="scientific">Frigoribacterium faeni</name>
    <dbReference type="NCBI Taxonomy" id="145483"/>
    <lineage>
        <taxon>Bacteria</taxon>
        <taxon>Bacillati</taxon>
        <taxon>Actinomycetota</taxon>
        <taxon>Actinomycetes</taxon>
        <taxon>Micrococcales</taxon>
        <taxon>Microbacteriaceae</taxon>
        <taxon>Frigoribacterium</taxon>
    </lineage>
</organism>
<dbReference type="Proteomes" id="UP000321154">
    <property type="component" value="Unassembled WGS sequence"/>
</dbReference>
<dbReference type="EMBL" id="JACGWW010000002">
    <property type="protein sequence ID" value="MBA8813107.1"/>
    <property type="molecule type" value="Genomic_DNA"/>
</dbReference>
<dbReference type="EMBL" id="BJUV01000015">
    <property type="protein sequence ID" value="GEK83411.1"/>
    <property type="molecule type" value="Genomic_DNA"/>
</dbReference>
<evidence type="ECO:0000256" key="1">
    <source>
        <dbReference type="SAM" id="MobiDB-lite"/>
    </source>
</evidence>
<evidence type="ECO:0000313" key="3">
    <source>
        <dbReference type="EMBL" id="GEK83411.1"/>
    </source>
</evidence>
<dbReference type="Pfam" id="PF01979">
    <property type="entry name" value="Amidohydro_1"/>
    <property type="match status" value="1"/>
</dbReference>
<dbReference type="Gene3D" id="3.20.20.140">
    <property type="entry name" value="Metal-dependent hydrolases"/>
    <property type="match status" value="1"/>
</dbReference>
<comment type="caution">
    <text evidence="4">The sequence shown here is derived from an EMBL/GenBank/DDBJ whole genome shotgun (WGS) entry which is preliminary data.</text>
</comment>